<evidence type="ECO:0000313" key="2">
    <source>
        <dbReference type="EMBL" id="GAD59584.1"/>
    </source>
</evidence>
<feature type="domain" description="HTH luxR-type" evidence="1">
    <location>
        <begin position="1"/>
        <end position="39"/>
    </location>
</feature>
<dbReference type="Pfam" id="PF00196">
    <property type="entry name" value="GerE"/>
    <property type="match status" value="1"/>
</dbReference>
<dbReference type="AlphaFoldDB" id="A0A8E0NC19"/>
<evidence type="ECO:0000313" key="3">
    <source>
        <dbReference type="Proteomes" id="UP000016569"/>
    </source>
</evidence>
<dbReference type="SUPFAM" id="SSF46894">
    <property type="entry name" value="C-terminal effector domain of the bipartite response regulators"/>
    <property type="match status" value="1"/>
</dbReference>
<keyword evidence="3" id="KW-1185">Reference proteome</keyword>
<dbReference type="Proteomes" id="UP000016569">
    <property type="component" value="Unassembled WGS sequence"/>
</dbReference>
<evidence type="ECO:0000259" key="1">
    <source>
        <dbReference type="PROSITE" id="PS50043"/>
    </source>
</evidence>
<dbReference type="InterPro" id="IPR016032">
    <property type="entry name" value="Sig_transdc_resp-reg_C-effctor"/>
</dbReference>
<sequence length="41" mass="4734">MAEALNLSIETVRTHIRRVYHKLGISSREELFAMIASYRIG</sequence>
<name>A0A8E0NC19_9CAUL</name>
<dbReference type="InterPro" id="IPR036388">
    <property type="entry name" value="WH-like_DNA-bd_sf"/>
</dbReference>
<comment type="caution">
    <text evidence="2">The sequence shown here is derived from an EMBL/GenBank/DDBJ whole genome shotgun (WGS) entry which is preliminary data.</text>
</comment>
<dbReference type="GO" id="GO:0003677">
    <property type="term" value="F:DNA binding"/>
    <property type="evidence" value="ECO:0007669"/>
    <property type="project" value="InterPro"/>
</dbReference>
<dbReference type="EMBL" id="BATC01000031">
    <property type="protein sequence ID" value="GAD59584.1"/>
    <property type="molecule type" value="Genomic_DNA"/>
</dbReference>
<dbReference type="GO" id="GO:0006355">
    <property type="term" value="P:regulation of DNA-templated transcription"/>
    <property type="evidence" value="ECO:0007669"/>
    <property type="project" value="InterPro"/>
</dbReference>
<reference evidence="3" key="1">
    <citation type="journal article" date="2013" name="Genome Announc.">
        <title>Draft Genome Sequence of the Dimorphic Prosthecate Bacterium Brevundimonas abyssalis TAR-001T.</title>
        <authorList>
            <person name="Tsubouchi T."/>
            <person name="Nishi S."/>
            <person name="Usui K."/>
            <person name="Shimane Y."/>
            <person name="Takaki Y."/>
            <person name="Maruyama T."/>
            <person name="Hatada Y."/>
        </authorList>
    </citation>
    <scope>NUCLEOTIDE SEQUENCE [LARGE SCALE GENOMIC DNA]</scope>
    <source>
        <strain evidence="3">TAR-001</strain>
    </source>
</reference>
<dbReference type="Gene3D" id="1.10.10.10">
    <property type="entry name" value="Winged helix-like DNA-binding domain superfamily/Winged helix DNA-binding domain"/>
    <property type="match status" value="1"/>
</dbReference>
<gene>
    <name evidence="2" type="ORF">MBEBAB_1834</name>
</gene>
<organism evidence="2 3">
    <name type="scientific">Brevundimonas abyssalis TAR-001</name>
    <dbReference type="NCBI Taxonomy" id="1391729"/>
    <lineage>
        <taxon>Bacteria</taxon>
        <taxon>Pseudomonadati</taxon>
        <taxon>Pseudomonadota</taxon>
        <taxon>Alphaproteobacteria</taxon>
        <taxon>Caulobacterales</taxon>
        <taxon>Caulobacteraceae</taxon>
        <taxon>Brevundimonas</taxon>
    </lineage>
</organism>
<dbReference type="InterPro" id="IPR000792">
    <property type="entry name" value="Tscrpt_reg_LuxR_C"/>
</dbReference>
<protein>
    <recommendedName>
        <fullName evidence="1">HTH luxR-type domain-containing protein</fullName>
    </recommendedName>
</protein>
<proteinExistence type="predicted"/>
<dbReference type="PROSITE" id="PS50043">
    <property type="entry name" value="HTH_LUXR_2"/>
    <property type="match status" value="1"/>
</dbReference>
<accession>A0A8E0NC19</accession>